<dbReference type="AlphaFoldDB" id="A0A6I3SI84"/>
<dbReference type="Proteomes" id="UP000430670">
    <property type="component" value="Unassembled WGS sequence"/>
</dbReference>
<reference evidence="2 3" key="1">
    <citation type="submission" date="2019-11" db="EMBL/GenBank/DDBJ databases">
        <title>Whole-genome sequence of a the green, strictly anaerobic photosynthetic bacterium Heliobacillus mobilis DSM 6151.</title>
        <authorList>
            <person name="Kyndt J.A."/>
            <person name="Meyer T.E."/>
        </authorList>
    </citation>
    <scope>NUCLEOTIDE SEQUENCE [LARGE SCALE GENOMIC DNA]</scope>
    <source>
        <strain evidence="2 3">DSM 6151</strain>
    </source>
</reference>
<dbReference type="InterPro" id="IPR002837">
    <property type="entry name" value="DUF123"/>
</dbReference>
<dbReference type="InterPro" id="IPR040452">
    <property type="entry name" value="SfsA_C"/>
</dbReference>
<evidence type="ECO:0000313" key="2">
    <source>
        <dbReference type="EMBL" id="MTV48603.1"/>
    </source>
</evidence>
<feature type="domain" description="GIY-YIG" evidence="1">
    <location>
        <begin position="259"/>
        <end position="355"/>
    </location>
</feature>
<dbReference type="EMBL" id="WNKU01000005">
    <property type="protein sequence ID" value="MTV48603.1"/>
    <property type="molecule type" value="Genomic_DNA"/>
</dbReference>
<dbReference type="Pfam" id="PF17746">
    <property type="entry name" value="SfsA_N"/>
    <property type="match status" value="1"/>
</dbReference>
<dbReference type="InterPro" id="IPR005224">
    <property type="entry name" value="SfsA"/>
</dbReference>
<comment type="caution">
    <text evidence="2">The sequence shown here is derived from an EMBL/GenBank/DDBJ whole genome shotgun (WGS) entry which is preliminary data.</text>
</comment>
<dbReference type="InterPro" id="IPR000305">
    <property type="entry name" value="GIY-YIG_endonuc"/>
</dbReference>
<sequence>MSIPFFGSVLTAQFLRRPNRFIVECLLDGEEIRAYLPNPGRLWELFFPGVILYLIENVEGQKTPYTIVGVERDGQPIMLHTHKTNEMVHLLLRDRRIPGLEDAQVVRPEVKAGKHRFDFLLQRQGRPFYLEVKSCTLFEGSLAMFPDAVTERGRHHLEELARLAETEGIDCGVLFAVQWPRARWFLPDYHTDYAFSHTFLSVKDRLWMQAVSVNWEQGLRLGDETCAVKIPWDFLTREIQDGGCYLLILTLTEELCLTVGKLGEITLAPGYYVYVGSARKNLSQRVERHLRKRKNFHWHIDYLRDKAAQCKALALRTTEDLEHELAKALREVAAGEVNGFGCSDCNCSSHLFRFETSPVHDRTFMGVVQQFRMGRVEERLKKLR</sequence>
<dbReference type="NCBIfam" id="TIGR00230">
    <property type="entry name" value="sfsA"/>
    <property type="match status" value="1"/>
</dbReference>
<dbReference type="OrthoDB" id="9802365at2"/>
<dbReference type="SMART" id="SM00465">
    <property type="entry name" value="GIYc"/>
    <property type="match status" value="1"/>
</dbReference>
<keyword evidence="3" id="KW-1185">Reference proteome</keyword>
<dbReference type="CDD" id="cd22359">
    <property type="entry name" value="SfsA-like_bacterial"/>
    <property type="match status" value="1"/>
</dbReference>
<dbReference type="PANTHER" id="PTHR30545">
    <property type="entry name" value="SUGAR FERMENTATION STIMULATION PROTEIN A"/>
    <property type="match status" value="1"/>
</dbReference>
<dbReference type="Gene3D" id="2.40.50.580">
    <property type="match status" value="1"/>
</dbReference>
<dbReference type="GO" id="GO:0003677">
    <property type="term" value="F:DNA binding"/>
    <property type="evidence" value="ECO:0007669"/>
    <property type="project" value="InterPro"/>
</dbReference>
<proteinExistence type="predicted"/>
<dbReference type="RefSeq" id="WP_155475708.1">
    <property type="nucleotide sequence ID" value="NZ_WNKU01000005.1"/>
</dbReference>
<dbReference type="PANTHER" id="PTHR30545:SF2">
    <property type="entry name" value="SUGAR FERMENTATION STIMULATION PROTEIN A"/>
    <property type="match status" value="1"/>
</dbReference>
<dbReference type="CDD" id="cd10441">
    <property type="entry name" value="GIY-YIG_COG1833"/>
    <property type="match status" value="1"/>
</dbReference>
<gene>
    <name evidence="2" type="primary">sfsA</name>
    <name evidence="2" type="ORF">GJ688_06350</name>
</gene>
<dbReference type="InterPro" id="IPR041465">
    <property type="entry name" value="SfsA_N"/>
</dbReference>
<evidence type="ECO:0000259" key="1">
    <source>
        <dbReference type="SMART" id="SM00465"/>
    </source>
</evidence>
<dbReference type="Pfam" id="PF03749">
    <property type="entry name" value="SfsA"/>
    <property type="match status" value="1"/>
</dbReference>
<name>A0A6I3SI84_HELMO</name>
<accession>A0A6I3SI84</accession>
<dbReference type="Pfam" id="PF01986">
    <property type="entry name" value="DUF123"/>
    <property type="match status" value="1"/>
</dbReference>
<organism evidence="2 3">
    <name type="scientific">Heliobacterium mobile</name>
    <name type="common">Heliobacillus mobilis</name>
    <dbReference type="NCBI Taxonomy" id="28064"/>
    <lineage>
        <taxon>Bacteria</taxon>
        <taxon>Bacillati</taxon>
        <taxon>Bacillota</taxon>
        <taxon>Clostridia</taxon>
        <taxon>Eubacteriales</taxon>
        <taxon>Heliobacteriaceae</taxon>
        <taxon>Heliobacterium</taxon>
    </lineage>
</organism>
<evidence type="ECO:0000313" key="3">
    <source>
        <dbReference type="Proteomes" id="UP000430670"/>
    </source>
</evidence>
<dbReference type="Gene3D" id="3.40.1350.60">
    <property type="match status" value="1"/>
</dbReference>
<protein>
    <submittedName>
        <fullName evidence="2">DNA/RNA nuclease SfsA</fullName>
    </submittedName>
</protein>